<keyword evidence="2" id="KW-1133">Transmembrane helix</keyword>
<accession>A0A329S4R9</accession>
<evidence type="ECO:0000313" key="10">
    <source>
        <dbReference type="Proteomes" id="UP000251314"/>
    </source>
</evidence>
<dbReference type="Proteomes" id="UP000760860">
    <property type="component" value="Unassembled WGS sequence"/>
</dbReference>
<dbReference type="EMBL" id="RCML01000350">
    <property type="protein sequence ID" value="KAG2979904.1"/>
    <property type="molecule type" value="Genomic_DNA"/>
</dbReference>
<feature type="transmembrane region" description="Helical" evidence="2">
    <location>
        <begin position="313"/>
        <end position="334"/>
    </location>
</feature>
<gene>
    <name evidence="9" type="ORF">PC110_g11679</name>
    <name evidence="4" type="ORF">PC113_g12215</name>
    <name evidence="5" type="ORF">PC115_g14412</name>
    <name evidence="6" type="ORF">PC117_g12474</name>
    <name evidence="7" type="ORF">PC118_g11520</name>
    <name evidence="8" type="ORF">PC129_g10147</name>
</gene>
<feature type="transmembrane region" description="Helical" evidence="2">
    <location>
        <begin position="395"/>
        <end position="414"/>
    </location>
</feature>
<feature type="region of interest" description="Disordered" evidence="1">
    <location>
        <begin position="521"/>
        <end position="541"/>
    </location>
</feature>
<feature type="transmembrane region" description="Helical" evidence="2">
    <location>
        <begin position="144"/>
        <end position="163"/>
    </location>
</feature>
<dbReference type="Pfam" id="PF06011">
    <property type="entry name" value="TRP"/>
    <property type="match status" value="1"/>
</dbReference>
<dbReference type="AlphaFoldDB" id="A0A329S4R9"/>
<keyword evidence="2" id="KW-0812">Transmembrane</keyword>
<proteinExistence type="predicted"/>
<dbReference type="InterPro" id="IPR010308">
    <property type="entry name" value="TRP_C"/>
</dbReference>
<feature type="domain" description="TRP C-terminal" evidence="3">
    <location>
        <begin position="115"/>
        <end position="493"/>
    </location>
</feature>
<reference evidence="9 10" key="1">
    <citation type="submission" date="2018-01" db="EMBL/GenBank/DDBJ databases">
        <title>Draft genome of the strawberry crown rot pathogen Phytophthora cactorum.</title>
        <authorList>
            <person name="Armitage A.D."/>
            <person name="Lysoe E."/>
            <person name="Nellist C.F."/>
            <person name="Harrison R.J."/>
            <person name="Brurberg M.B."/>
        </authorList>
    </citation>
    <scope>NUCLEOTIDE SEQUENCE [LARGE SCALE GENOMIC DNA]</scope>
    <source>
        <strain evidence="9 10">10300</strain>
    </source>
</reference>
<evidence type="ECO:0000256" key="2">
    <source>
        <dbReference type="SAM" id="Phobius"/>
    </source>
</evidence>
<evidence type="ECO:0000313" key="4">
    <source>
        <dbReference type="EMBL" id="KAG2855706.1"/>
    </source>
</evidence>
<evidence type="ECO:0000313" key="9">
    <source>
        <dbReference type="EMBL" id="RAW31974.1"/>
    </source>
</evidence>
<dbReference type="EMBL" id="RCMV01000328">
    <property type="protein sequence ID" value="KAG3219063.1"/>
    <property type="molecule type" value="Genomic_DNA"/>
</dbReference>
<evidence type="ECO:0000313" key="5">
    <source>
        <dbReference type="EMBL" id="KAG2906033.1"/>
    </source>
</evidence>
<dbReference type="PANTHER" id="PTHR31145">
    <property type="entry name" value="INTEGRAL MEMBRANE PROTEIN (AFU_ORTHOLOGUE AFUA_7G01610)"/>
    <property type="match status" value="1"/>
</dbReference>
<dbReference type="PROSITE" id="PS51257">
    <property type="entry name" value="PROKAR_LIPOPROTEIN"/>
    <property type="match status" value="1"/>
</dbReference>
<evidence type="ECO:0000313" key="7">
    <source>
        <dbReference type="EMBL" id="KAG2979904.1"/>
    </source>
</evidence>
<dbReference type="InterPro" id="IPR040241">
    <property type="entry name" value="TRP_Flc/Pkd2-like"/>
</dbReference>
<dbReference type="Proteomes" id="UP000251314">
    <property type="component" value="Unassembled WGS sequence"/>
</dbReference>
<dbReference type="VEuPathDB" id="FungiDB:PC110_g11679"/>
<feature type="transmembrane region" description="Helical" evidence="2">
    <location>
        <begin position="7"/>
        <end position="30"/>
    </location>
</feature>
<feature type="transmembrane region" description="Helical" evidence="2">
    <location>
        <begin position="232"/>
        <end position="258"/>
    </location>
</feature>
<feature type="transmembrane region" description="Helical" evidence="2">
    <location>
        <begin position="421"/>
        <end position="444"/>
    </location>
</feature>
<feature type="transmembrane region" description="Helical" evidence="2">
    <location>
        <begin position="106"/>
        <end position="132"/>
    </location>
</feature>
<organism evidence="9 10">
    <name type="scientific">Phytophthora cactorum</name>
    <dbReference type="NCBI Taxonomy" id="29920"/>
    <lineage>
        <taxon>Eukaryota</taxon>
        <taxon>Sar</taxon>
        <taxon>Stramenopiles</taxon>
        <taxon>Oomycota</taxon>
        <taxon>Peronosporomycetes</taxon>
        <taxon>Peronosporales</taxon>
        <taxon>Peronosporaceae</taxon>
        <taxon>Phytophthora</taxon>
    </lineage>
</organism>
<sequence>MGCCAKCFGCAVLTQLIAVGCLLAIIPAAYLSYDYYLKPWAEDHYDEAVAAAKTVASRAASAAADIDTSELSCGDCLGVNLEYPISGLNSDYSSFQISLMNDAGKFLSAVTSSGVAIAGIAVFGSTLVGVLASASAMPSTNSGLFELTLMIAQGQFITLLGSINLEGVPGFFIEFCTKFAWTNLHIFPTSTTTKTTDATTARQRQLSSGGTDSSLGGVTRYAKTLGVDPDYLFYYTLMVLLAVCGLVVLLYLISWLVLRIFKKEDRPLAQMLNNRVVWVSIQLSLLLQYSLAMTSCFQISYSVRNNRSTGGLILAAIILTTSCLGLAVFGICILSRYKHELVDHGTEGHEKKPFNHRYGSFYQDFTKENRFFFLAKMALDVASGAVVGAGNRPMVQLGLLVAFNTIFIIAMVVRRPYLLRVFYVIGLLTSYLRIVMLLLTLVLVSSELVPQRIRDLISQIIICVNSLVLLCLFARVGYAAAKAMTKWLQNRKEAQAGANESDDSADLLPVEILENGGQRHVSLQRQPQSPPADGTPPSAQAYHQTTDRFAAGHWEVARCNDRHVVYAFSG</sequence>
<dbReference type="EMBL" id="RCMG01000364">
    <property type="protein sequence ID" value="KAG2855706.1"/>
    <property type="molecule type" value="Genomic_DNA"/>
</dbReference>
<dbReference type="GO" id="GO:0055085">
    <property type="term" value="P:transmembrane transport"/>
    <property type="evidence" value="ECO:0007669"/>
    <property type="project" value="TreeGrafter"/>
</dbReference>
<evidence type="ECO:0000259" key="3">
    <source>
        <dbReference type="Pfam" id="PF06011"/>
    </source>
</evidence>
<comment type="caution">
    <text evidence="9">The sequence shown here is derived from an EMBL/GenBank/DDBJ whole genome shotgun (WGS) entry which is preliminary data.</text>
</comment>
<dbReference type="Proteomes" id="UP000774804">
    <property type="component" value="Unassembled WGS sequence"/>
</dbReference>
<dbReference type="OrthoDB" id="125217at2759"/>
<dbReference type="Proteomes" id="UP000697107">
    <property type="component" value="Unassembled WGS sequence"/>
</dbReference>
<evidence type="ECO:0000313" key="8">
    <source>
        <dbReference type="EMBL" id="KAG3219063.1"/>
    </source>
</evidence>
<dbReference type="STRING" id="29920.A0A329S4R9"/>
<evidence type="ECO:0000313" key="6">
    <source>
        <dbReference type="EMBL" id="KAG2935109.1"/>
    </source>
</evidence>
<feature type="transmembrane region" description="Helical" evidence="2">
    <location>
        <begin position="279"/>
        <end position="301"/>
    </location>
</feature>
<keyword evidence="10" id="KW-1185">Reference proteome</keyword>
<dbReference type="PANTHER" id="PTHR31145:SF6">
    <property type="entry name" value="INTEGRAL MEMBRANE PROTEIN (AFU_ORTHOLOGUE AFUA_7G01610)"/>
    <property type="match status" value="1"/>
</dbReference>
<dbReference type="EMBL" id="RCMK01000343">
    <property type="protein sequence ID" value="KAG2935109.1"/>
    <property type="molecule type" value="Genomic_DNA"/>
</dbReference>
<reference evidence="4" key="2">
    <citation type="submission" date="2018-10" db="EMBL/GenBank/DDBJ databases">
        <title>Effector identification in a new, highly contiguous assembly of the strawberry crown rot pathogen Phytophthora cactorum.</title>
        <authorList>
            <person name="Armitage A.D."/>
            <person name="Nellist C.F."/>
            <person name="Bates H."/>
            <person name="Vickerstaff R.J."/>
            <person name="Harrison R.J."/>
        </authorList>
    </citation>
    <scope>NUCLEOTIDE SEQUENCE</scope>
    <source>
        <strain evidence="4">15-7</strain>
        <strain evidence="5">4032</strain>
        <strain evidence="6">4040</strain>
        <strain evidence="7">P415</strain>
        <strain evidence="8">P421</strain>
    </source>
</reference>
<protein>
    <recommendedName>
        <fullName evidence="3">TRP C-terminal domain-containing protein</fullName>
    </recommendedName>
</protein>
<name>A0A329S4R9_9STRA</name>
<evidence type="ECO:0000256" key="1">
    <source>
        <dbReference type="SAM" id="MobiDB-lite"/>
    </source>
</evidence>
<dbReference type="EMBL" id="RCMI01000550">
    <property type="protein sequence ID" value="KAG2906033.1"/>
    <property type="molecule type" value="Genomic_DNA"/>
</dbReference>
<dbReference type="Proteomes" id="UP000736787">
    <property type="component" value="Unassembled WGS sequence"/>
</dbReference>
<dbReference type="Proteomes" id="UP000735874">
    <property type="component" value="Unassembled WGS sequence"/>
</dbReference>
<keyword evidence="2" id="KW-0472">Membrane</keyword>
<dbReference type="GO" id="GO:0016020">
    <property type="term" value="C:membrane"/>
    <property type="evidence" value="ECO:0007669"/>
    <property type="project" value="TreeGrafter"/>
</dbReference>
<feature type="transmembrane region" description="Helical" evidence="2">
    <location>
        <begin position="371"/>
        <end position="389"/>
    </location>
</feature>
<feature type="transmembrane region" description="Helical" evidence="2">
    <location>
        <begin position="456"/>
        <end position="481"/>
    </location>
</feature>
<dbReference type="EMBL" id="MJFZ01000298">
    <property type="protein sequence ID" value="RAW31974.1"/>
    <property type="molecule type" value="Genomic_DNA"/>
</dbReference>